<evidence type="ECO:0000313" key="7">
    <source>
        <dbReference type="Proteomes" id="UP000198211"/>
    </source>
</evidence>
<feature type="signal peptide" evidence="5">
    <location>
        <begin position="1"/>
        <end position="19"/>
    </location>
</feature>
<dbReference type="Proteomes" id="UP000198211">
    <property type="component" value="Unassembled WGS sequence"/>
</dbReference>
<keyword evidence="4 5" id="KW-0732">Signal</keyword>
<name>A0A225VUC3_9STRA</name>
<reference evidence="7" key="1">
    <citation type="submission" date="2017-03" db="EMBL/GenBank/DDBJ databases">
        <title>Phytopthora megakarya and P. palmivora, two closely related causual agents of cacao black pod achieved similar genome size and gene model numbers by different mechanisms.</title>
        <authorList>
            <person name="Ali S."/>
            <person name="Shao J."/>
            <person name="Larry D.J."/>
            <person name="Kronmiller B."/>
            <person name="Shen D."/>
            <person name="Strem M.D."/>
            <person name="Melnick R.L."/>
            <person name="Guiltinan M.J."/>
            <person name="Tyler B.M."/>
            <person name="Meinhardt L.W."/>
            <person name="Bailey B.A."/>
        </authorList>
    </citation>
    <scope>NUCLEOTIDE SEQUENCE [LARGE SCALE GENOMIC DNA]</scope>
    <source>
        <strain evidence="7">zdho120</strain>
    </source>
</reference>
<comment type="function">
    <text evidence="5">Effector that suppresses plant defense responses during pathogen infection.</text>
</comment>
<proteinExistence type="inferred from homology"/>
<dbReference type="EMBL" id="NBNE01003128">
    <property type="protein sequence ID" value="OWZ08508.1"/>
    <property type="molecule type" value="Genomic_DNA"/>
</dbReference>
<dbReference type="OrthoDB" id="145720at2759"/>
<comment type="caution">
    <text evidence="6">The sequence shown here is derived from an EMBL/GenBank/DDBJ whole genome shotgun (WGS) entry which is preliminary data.</text>
</comment>
<feature type="chain" id="PRO_5044959534" description="RxLR effector protein" evidence="5">
    <location>
        <begin position="20"/>
        <end position="85"/>
    </location>
</feature>
<dbReference type="Pfam" id="PF16810">
    <property type="entry name" value="RXLR"/>
    <property type="match status" value="1"/>
</dbReference>
<organism evidence="6 7">
    <name type="scientific">Phytophthora megakarya</name>
    <dbReference type="NCBI Taxonomy" id="4795"/>
    <lineage>
        <taxon>Eukaryota</taxon>
        <taxon>Sar</taxon>
        <taxon>Stramenopiles</taxon>
        <taxon>Oomycota</taxon>
        <taxon>Peronosporomycetes</taxon>
        <taxon>Peronosporales</taxon>
        <taxon>Peronosporaceae</taxon>
        <taxon>Phytophthora</taxon>
    </lineage>
</organism>
<evidence type="ECO:0000256" key="2">
    <source>
        <dbReference type="ARBA" id="ARBA00010400"/>
    </source>
</evidence>
<comment type="subcellular location">
    <subcellularLocation>
        <location evidence="1 5">Secreted</location>
    </subcellularLocation>
</comment>
<protein>
    <recommendedName>
        <fullName evidence="5">RxLR effector protein</fullName>
    </recommendedName>
</protein>
<evidence type="ECO:0000256" key="3">
    <source>
        <dbReference type="ARBA" id="ARBA00022525"/>
    </source>
</evidence>
<sequence>MCFIYTLTLVVAVTLYASTATFPSIEDSKTMIKHAPSSNIVGSDGGRLLRRVEKFDVDDDNMEEERTIEDALKKMNPVTAVKKAT</sequence>
<evidence type="ECO:0000313" key="6">
    <source>
        <dbReference type="EMBL" id="OWZ08508.1"/>
    </source>
</evidence>
<keyword evidence="7" id="KW-1185">Reference proteome</keyword>
<dbReference type="InterPro" id="IPR031825">
    <property type="entry name" value="RXLR"/>
</dbReference>
<comment type="domain">
    <text evidence="5">The RxLR-dEER motif acts to carry the protein into the host cell cytoplasm through binding to cell surface phosphatidylinositol-3-phosphate.</text>
</comment>
<evidence type="ECO:0000256" key="5">
    <source>
        <dbReference type="RuleBase" id="RU367124"/>
    </source>
</evidence>
<evidence type="ECO:0000256" key="4">
    <source>
        <dbReference type="ARBA" id="ARBA00022729"/>
    </source>
</evidence>
<evidence type="ECO:0000256" key="1">
    <source>
        <dbReference type="ARBA" id="ARBA00004613"/>
    </source>
</evidence>
<keyword evidence="3 5" id="KW-0964">Secreted</keyword>
<gene>
    <name evidence="6" type="ORF">PHMEG_00018937</name>
</gene>
<dbReference type="AlphaFoldDB" id="A0A225VUC3"/>
<accession>A0A225VUC3</accession>
<comment type="similarity">
    <text evidence="2 5">Belongs to the RxLR effector family.</text>
</comment>